<sequence>MSPDEDSGAGGGESSGELTVDLTLGTSSPSNIDYPVTVRARIEGSKGAQYELSLNDSVIESARLPSTGTNIGGPFSGTEGPTNYRYVYFVIGEPGGHRIDVSLTRGDETVLTTESLTIGSVCDANENFYAQANLSTRFSCGNCHEPGGNASFIIDGSSYASIAQTDKYTSSNPYIMANMPANLDPTPEGRGGELVHSGGEKWTQSSPTHIRMLELAYRVANDFSCPN</sequence>
<dbReference type="HOGENOM" id="CLU_1218945_0_0_6"/>
<evidence type="ECO:0000313" key="3">
    <source>
        <dbReference type="Proteomes" id="UP000005953"/>
    </source>
</evidence>
<proteinExistence type="predicted"/>
<protein>
    <submittedName>
        <fullName evidence="2">Uncharacterized protein</fullName>
    </submittedName>
</protein>
<keyword evidence="3" id="KW-1185">Reference proteome</keyword>
<feature type="region of interest" description="Disordered" evidence="1">
    <location>
        <begin position="1"/>
        <end position="26"/>
    </location>
</feature>
<dbReference type="OrthoDB" id="9852738at2"/>
<comment type="caution">
    <text evidence="2">The sequence shown here is derived from an EMBL/GenBank/DDBJ whole genome shotgun (WGS) entry which is preliminary data.</text>
</comment>
<name>A4BHV3_9GAMM</name>
<organism evidence="2 3">
    <name type="scientific">Reinekea blandensis MED297</name>
    <dbReference type="NCBI Taxonomy" id="314283"/>
    <lineage>
        <taxon>Bacteria</taxon>
        <taxon>Pseudomonadati</taxon>
        <taxon>Pseudomonadota</taxon>
        <taxon>Gammaproteobacteria</taxon>
        <taxon>Oceanospirillales</taxon>
        <taxon>Saccharospirillaceae</taxon>
        <taxon>Reinekea</taxon>
    </lineage>
</organism>
<accession>A4BHV3</accession>
<evidence type="ECO:0000313" key="2">
    <source>
        <dbReference type="EMBL" id="EAR08358.1"/>
    </source>
</evidence>
<dbReference type="Proteomes" id="UP000005953">
    <property type="component" value="Unassembled WGS sequence"/>
</dbReference>
<reference evidence="2 3" key="1">
    <citation type="submission" date="2006-02" db="EMBL/GenBank/DDBJ databases">
        <authorList>
            <person name="Pinhassi J."/>
            <person name="Pedros-Alio C."/>
            <person name="Ferriera S."/>
            <person name="Johnson J."/>
            <person name="Kravitz S."/>
            <person name="Halpern A."/>
            <person name="Remington K."/>
            <person name="Beeson K."/>
            <person name="Tran B."/>
            <person name="Rogers Y.-H."/>
            <person name="Friedman R."/>
            <person name="Venter J.C."/>
        </authorList>
    </citation>
    <scope>NUCLEOTIDE SEQUENCE [LARGE SCALE GENOMIC DNA]</scope>
    <source>
        <strain evidence="2 3">MED297</strain>
    </source>
</reference>
<evidence type="ECO:0000256" key="1">
    <source>
        <dbReference type="SAM" id="MobiDB-lite"/>
    </source>
</evidence>
<dbReference type="EMBL" id="AAOE01000022">
    <property type="protein sequence ID" value="EAR08358.1"/>
    <property type="molecule type" value="Genomic_DNA"/>
</dbReference>
<dbReference type="AlphaFoldDB" id="A4BHV3"/>
<gene>
    <name evidence="2" type="ORF">MED297_09466</name>
</gene>
<feature type="region of interest" description="Disordered" evidence="1">
    <location>
        <begin position="183"/>
        <end position="203"/>
    </location>
</feature>
<dbReference type="RefSeq" id="WP_008046184.1">
    <property type="nucleotide sequence ID" value="NZ_CH724152.1"/>
</dbReference>